<feature type="region of interest" description="Disordered" evidence="1">
    <location>
        <begin position="1"/>
        <end position="68"/>
    </location>
</feature>
<evidence type="ECO:0000256" key="1">
    <source>
        <dbReference type="SAM" id="MobiDB-lite"/>
    </source>
</evidence>
<proteinExistence type="predicted"/>
<keyword evidence="3" id="KW-1185">Reference proteome</keyword>
<evidence type="ECO:0000313" key="2">
    <source>
        <dbReference type="EMBL" id="MDA2804465.1"/>
    </source>
</evidence>
<dbReference type="Proteomes" id="UP001165685">
    <property type="component" value="Unassembled WGS sequence"/>
</dbReference>
<sequence>MRMTFVKAPPPDAYQPRQKRSPHHEIARALRNRPGTWARISGHPTRSTACSVASGIRSGQSKGGARAYQPSGAFEARYVTTQDGRHEVYARYIGPRSGEEAR</sequence>
<comment type="caution">
    <text evidence="2">The sequence shown here is derived from an EMBL/GenBank/DDBJ whole genome shotgun (WGS) entry which is preliminary data.</text>
</comment>
<evidence type="ECO:0000313" key="3">
    <source>
        <dbReference type="Proteomes" id="UP001165685"/>
    </source>
</evidence>
<accession>A0ABT4TII5</accession>
<dbReference type="EMBL" id="JAQFWP010000011">
    <property type="protein sequence ID" value="MDA2804465.1"/>
    <property type="molecule type" value="Genomic_DNA"/>
</dbReference>
<organism evidence="2 3">
    <name type="scientific">Nocardiopsis suaedae</name>
    <dbReference type="NCBI Taxonomy" id="3018444"/>
    <lineage>
        <taxon>Bacteria</taxon>
        <taxon>Bacillati</taxon>
        <taxon>Actinomycetota</taxon>
        <taxon>Actinomycetes</taxon>
        <taxon>Streptosporangiales</taxon>
        <taxon>Nocardiopsidaceae</taxon>
        <taxon>Nocardiopsis</taxon>
    </lineage>
</organism>
<dbReference type="RefSeq" id="WP_270677012.1">
    <property type="nucleotide sequence ID" value="NZ_JAQFWP010000011.1"/>
</dbReference>
<protein>
    <submittedName>
        <fullName evidence="2">Uncharacterized protein</fullName>
    </submittedName>
</protein>
<name>A0ABT4TII5_9ACTN</name>
<gene>
    <name evidence="2" type="ORF">O4U47_08075</name>
</gene>
<reference evidence="2" key="1">
    <citation type="submission" date="2023-01" db="EMBL/GenBank/DDBJ databases">
        <title>Draft genome sequence of Nocardiopsis sp. LSu2-4 isolated from halophytes.</title>
        <authorList>
            <person name="Duangmal K."/>
            <person name="Chantavorakit T."/>
        </authorList>
    </citation>
    <scope>NUCLEOTIDE SEQUENCE</scope>
    <source>
        <strain evidence="2">LSu2-4</strain>
    </source>
</reference>